<keyword evidence="6" id="KW-1185">Reference proteome</keyword>
<dbReference type="InterPro" id="IPR052728">
    <property type="entry name" value="O2_lipid_transport_reg"/>
</dbReference>
<dbReference type="PANTHER" id="PTHR11161">
    <property type="entry name" value="O-ACYLTRANSFERASE"/>
    <property type="match status" value="1"/>
</dbReference>
<feature type="transmembrane region" description="Helical" evidence="2">
    <location>
        <begin position="127"/>
        <end position="147"/>
    </location>
</feature>
<accession>A0A4Y2QAC5</accession>
<feature type="signal peptide" evidence="3">
    <location>
        <begin position="1"/>
        <end position="17"/>
    </location>
</feature>
<evidence type="ECO:0000256" key="1">
    <source>
        <dbReference type="SAM" id="MobiDB-lite"/>
    </source>
</evidence>
<sequence length="199" mass="21113">MGFIIFFLNFAVLDSYGKPESGILLGNLRWLGEYDECLGIYAPAKGNQGNVSVGDFHGKYCTLQIALKLGTTSLPLSLAVCLPDSCNTKGTEKNNAPMVLNSIGPLMNSGSFFGNATIKCKSTSRSITAGTVIVALILALISFLAVVGSSITAFEYYTNANASKESVEESHTTIELTTNGDVQSTTHDDTKKQISLPGN</sequence>
<dbReference type="OrthoDB" id="6434228at2759"/>
<dbReference type="Pfam" id="PF20146">
    <property type="entry name" value="NRF"/>
    <property type="match status" value="1"/>
</dbReference>
<proteinExistence type="predicted"/>
<comment type="caution">
    <text evidence="5">The sequence shown here is derived from an EMBL/GenBank/DDBJ whole genome shotgun (WGS) entry which is preliminary data.</text>
</comment>
<dbReference type="EMBL" id="BGPR01013254">
    <property type="protein sequence ID" value="GBN59840.1"/>
    <property type="molecule type" value="Genomic_DNA"/>
</dbReference>
<evidence type="ECO:0000259" key="4">
    <source>
        <dbReference type="SMART" id="SM00703"/>
    </source>
</evidence>
<dbReference type="PANTHER" id="PTHR11161:SF0">
    <property type="entry name" value="O-ACYLTRANSFERASE LIKE PROTEIN"/>
    <property type="match status" value="1"/>
</dbReference>
<gene>
    <name evidence="5" type="ORF">AVEN_233973_1</name>
</gene>
<keyword evidence="2" id="KW-1133">Transmembrane helix</keyword>
<dbReference type="InterPro" id="IPR006621">
    <property type="entry name" value="Nose-resist-to-fluoxetine_N"/>
</dbReference>
<dbReference type="AlphaFoldDB" id="A0A4Y2QAC5"/>
<keyword evidence="2" id="KW-0472">Membrane</keyword>
<reference evidence="5 6" key="1">
    <citation type="journal article" date="2019" name="Sci. Rep.">
        <title>Orb-weaving spider Araneus ventricosus genome elucidates the spidroin gene catalogue.</title>
        <authorList>
            <person name="Kono N."/>
            <person name="Nakamura H."/>
            <person name="Ohtoshi R."/>
            <person name="Moran D.A.P."/>
            <person name="Shinohara A."/>
            <person name="Yoshida Y."/>
            <person name="Fujiwara M."/>
            <person name="Mori M."/>
            <person name="Tomita M."/>
            <person name="Arakawa K."/>
        </authorList>
    </citation>
    <scope>NUCLEOTIDE SEQUENCE [LARGE SCALE GENOMIC DNA]</scope>
</reference>
<keyword evidence="2" id="KW-0812">Transmembrane</keyword>
<feature type="chain" id="PRO_5021275305" description="Nose resistant-to-fluoxetine protein N-terminal domain-containing protein" evidence="3">
    <location>
        <begin position="18"/>
        <end position="199"/>
    </location>
</feature>
<name>A0A4Y2QAC5_ARAVE</name>
<evidence type="ECO:0000256" key="3">
    <source>
        <dbReference type="SAM" id="SignalP"/>
    </source>
</evidence>
<evidence type="ECO:0000313" key="6">
    <source>
        <dbReference type="Proteomes" id="UP000499080"/>
    </source>
</evidence>
<organism evidence="5 6">
    <name type="scientific">Araneus ventricosus</name>
    <name type="common">Orbweaver spider</name>
    <name type="synonym">Epeira ventricosa</name>
    <dbReference type="NCBI Taxonomy" id="182803"/>
    <lineage>
        <taxon>Eukaryota</taxon>
        <taxon>Metazoa</taxon>
        <taxon>Ecdysozoa</taxon>
        <taxon>Arthropoda</taxon>
        <taxon>Chelicerata</taxon>
        <taxon>Arachnida</taxon>
        <taxon>Araneae</taxon>
        <taxon>Araneomorphae</taxon>
        <taxon>Entelegynae</taxon>
        <taxon>Araneoidea</taxon>
        <taxon>Araneidae</taxon>
        <taxon>Araneus</taxon>
    </lineage>
</organism>
<dbReference type="Proteomes" id="UP000499080">
    <property type="component" value="Unassembled WGS sequence"/>
</dbReference>
<protein>
    <recommendedName>
        <fullName evidence="4">Nose resistant-to-fluoxetine protein N-terminal domain-containing protein</fullName>
    </recommendedName>
</protein>
<keyword evidence="3" id="KW-0732">Signal</keyword>
<feature type="region of interest" description="Disordered" evidence="1">
    <location>
        <begin position="178"/>
        <end position="199"/>
    </location>
</feature>
<dbReference type="SMART" id="SM00703">
    <property type="entry name" value="NRF"/>
    <property type="match status" value="1"/>
</dbReference>
<feature type="domain" description="Nose resistant-to-fluoxetine protein N-terminal" evidence="4">
    <location>
        <begin position="1"/>
        <end position="126"/>
    </location>
</feature>
<evidence type="ECO:0000256" key="2">
    <source>
        <dbReference type="SAM" id="Phobius"/>
    </source>
</evidence>
<evidence type="ECO:0000313" key="5">
    <source>
        <dbReference type="EMBL" id="GBN59840.1"/>
    </source>
</evidence>